<proteinExistence type="predicted"/>
<dbReference type="PROSITE" id="PS50157">
    <property type="entry name" value="ZINC_FINGER_C2H2_2"/>
    <property type="match status" value="8"/>
</dbReference>
<evidence type="ECO:0000256" key="11">
    <source>
        <dbReference type="SAM" id="MobiDB-lite"/>
    </source>
</evidence>
<evidence type="ECO:0000256" key="8">
    <source>
        <dbReference type="PROSITE-ProRule" id="PRU00042"/>
    </source>
</evidence>
<evidence type="ECO:0000256" key="4">
    <source>
        <dbReference type="ARBA" id="ARBA00022771"/>
    </source>
</evidence>
<dbReference type="GO" id="GO:0003677">
    <property type="term" value="F:DNA binding"/>
    <property type="evidence" value="ECO:0007669"/>
    <property type="project" value="UniProtKB-UniRule"/>
</dbReference>
<keyword evidence="3" id="KW-0677">Repeat</keyword>
<evidence type="ECO:0000259" key="12">
    <source>
        <dbReference type="PROSITE" id="PS50157"/>
    </source>
</evidence>
<feature type="domain" description="C2H2-type" evidence="12">
    <location>
        <begin position="724"/>
        <end position="747"/>
    </location>
</feature>
<dbReference type="SMART" id="SM00980">
    <property type="entry name" value="THAP"/>
    <property type="match status" value="1"/>
</dbReference>
<dbReference type="PROSITE" id="PS00028">
    <property type="entry name" value="ZINC_FINGER_C2H2_1"/>
    <property type="match status" value="8"/>
</dbReference>
<dbReference type="FunFam" id="3.30.160.60:FF:002075">
    <property type="entry name" value="zinc finger protein 646"/>
    <property type="match status" value="1"/>
</dbReference>
<feature type="binding site" evidence="10">
    <location>
        <position position="141"/>
    </location>
    <ligand>
        <name>Zn(2+)</name>
        <dbReference type="ChEBI" id="CHEBI:29105"/>
    </ligand>
</feature>
<dbReference type="PANTHER" id="PTHR24406">
    <property type="entry name" value="TRANSCRIPTIONAL REPRESSOR CTCFL-RELATED"/>
    <property type="match status" value="1"/>
</dbReference>
<keyword evidence="4 8" id="KW-0863">Zinc-finger</keyword>
<feature type="domain" description="C2H2-type" evidence="12">
    <location>
        <begin position="639"/>
        <end position="666"/>
    </location>
</feature>
<name>A0AAV1JV62_9NEOP</name>
<feature type="binding site" evidence="10">
    <location>
        <position position="138"/>
    </location>
    <ligand>
        <name>Zn(2+)</name>
        <dbReference type="ChEBI" id="CHEBI:29105"/>
    </ligand>
</feature>
<feature type="domain" description="C2H2-type" evidence="12">
    <location>
        <begin position="667"/>
        <end position="694"/>
    </location>
</feature>
<evidence type="ECO:0000259" key="13">
    <source>
        <dbReference type="PROSITE" id="PS50950"/>
    </source>
</evidence>
<dbReference type="FunFam" id="3.30.160.60:FF:000340">
    <property type="entry name" value="zinc finger protein 473 isoform X1"/>
    <property type="match status" value="1"/>
</dbReference>
<feature type="domain" description="C2H2-type" evidence="12">
    <location>
        <begin position="386"/>
        <end position="413"/>
    </location>
</feature>
<feature type="binding site" evidence="10">
    <location>
        <position position="97"/>
    </location>
    <ligand>
        <name>Zn(2+)</name>
        <dbReference type="ChEBI" id="CHEBI:29105"/>
    </ligand>
</feature>
<dbReference type="Pfam" id="PF00096">
    <property type="entry name" value="zf-C2H2"/>
    <property type="match status" value="2"/>
</dbReference>
<dbReference type="Gene3D" id="6.20.210.20">
    <property type="entry name" value="THAP domain"/>
    <property type="match status" value="1"/>
</dbReference>
<evidence type="ECO:0000256" key="9">
    <source>
        <dbReference type="PROSITE-ProRule" id="PRU00309"/>
    </source>
</evidence>
<comment type="subcellular location">
    <subcellularLocation>
        <location evidence="1">Nucleus</location>
    </subcellularLocation>
</comment>
<dbReference type="InterPro" id="IPR012934">
    <property type="entry name" value="Znf_AD"/>
</dbReference>
<dbReference type="InterPro" id="IPR038441">
    <property type="entry name" value="THAP_Znf_sf"/>
</dbReference>
<feature type="domain" description="THAP-type" evidence="13">
    <location>
        <begin position="1"/>
        <end position="82"/>
    </location>
</feature>
<feature type="domain" description="ZAD" evidence="14">
    <location>
        <begin position="95"/>
        <end position="165"/>
    </location>
</feature>
<feature type="region of interest" description="Disordered" evidence="11">
    <location>
        <begin position="320"/>
        <end position="345"/>
    </location>
</feature>
<keyword evidence="5 10" id="KW-0862">Zinc</keyword>
<accession>A0AAV1JV62</accession>
<comment type="caution">
    <text evidence="15">The sequence shown here is derived from an EMBL/GenBank/DDBJ whole genome shotgun (WGS) entry which is preliminary data.</text>
</comment>
<dbReference type="SMART" id="SM00355">
    <property type="entry name" value="ZnF_C2H2"/>
    <property type="match status" value="11"/>
</dbReference>
<evidence type="ECO:0000256" key="6">
    <source>
        <dbReference type="ARBA" id="ARBA00023125"/>
    </source>
</evidence>
<feature type="domain" description="C2H2-type" evidence="12">
    <location>
        <begin position="442"/>
        <end position="469"/>
    </location>
</feature>
<dbReference type="Proteomes" id="UP001497472">
    <property type="component" value="Unassembled WGS sequence"/>
</dbReference>
<dbReference type="SUPFAM" id="SSF57716">
    <property type="entry name" value="Glucocorticoid receptor-like (DNA-binding domain)"/>
    <property type="match status" value="2"/>
</dbReference>
<dbReference type="PROSITE" id="PS51915">
    <property type="entry name" value="ZAD"/>
    <property type="match status" value="1"/>
</dbReference>
<dbReference type="Gene3D" id="3.40.1800.20">
    <property type="match status" value="1"/>
</dbReference>
<dbReference type="Pfam" id="PF07776">
    <property type="entry name" value="zf-AD"/>
    <property type="match status" value="1"/>
</dbReference>
<evidence type="ECO:0000256" key="5">
    <source>
        <dbReference type="ARBA" id="ARBA00022833"/>
    </source>
</evidence>
<dbReference type="SMART" id="SM00868">
    <property type="entry name" value="zf-AD"/>
    <property type="match status" value="1"/>
</dbReference>
<dbReference type="Pfam" id="PF05485">
    <property type="entry name" value="THAP"/>
    <property type="match status" value="1"/>
</dbReference>
<feature type="domain" description="C2H2-type" evidence="12">
    <location>
        <begin position="696"/>
        <end position="723"/>
    </location>
</feature>
<evidence type="ECO:0000259" key="14">
    <source>
        <dbReference type="PROSITE" id="PS51915"/>
    </source>
</evidence>
<reference evidence="15 16" key="1">
    <citation type="submission" date="2023-11" db="EMBL/GenBank/DDBJ databases">
        <authorList>
            <person name="Okamura Y."/>
        </authorList>
    </citation>
    <scope>NUCLEOTIDE SEQUENCE [LARGE SCALE GENOMIC DNA]</scope>
</reference>
<evidence type="ECO:0000256" key="7">
    <source>
        <dbReference type="ARBA" id="ARBA00023242"/>
    </source>
</evidence>
<feature type="domain" description="C2H2-type" evidence="12">
    <location>
        <begin position="496"/>
        <end position="524"/>
    </location>
</feature>
<keyword evidence="6 9" id="KW-0238">DNA-binding</keyword>
<evidence type="ECO:0000256" key="2">
    <source>
        <dbReference type="ARBA" id="ARBA00022723"/>
    </source>
</evidence>
<sequence>MRCCVKSCKNDSRQISKSQGITFHVFPTETKLRQAWLKALHKDSWSPKERSAVCSDHFLKEDLYITKNGLRKVKNGAVPFDDIKDNFNQNTINLMICRICLGTDVKLLPIGKYDLEQTYEHVTGYTISREDNLPQFICSECAHRLTTCRKFKTKCHRSRTLLLDLATDNNISLDSIRTIDRQTYDLSSNLSSQVLDPDNIICFEYTQIDGHTNKIIENVNVDVKSDDVFAQELDNDFDDDYNDETVILKENADSNDKEDNFSDTNVIHKDADYNDVDVSFNDKDTGLNDKNNDLNAKDADFNDKDVEYSTDDSLPLQVQRKKRKKAGKTVKNVQKTNEPKIDRRRKPFLNADLNETLFTITDLTFEEQIAEIQKRQDSANYKNAVFKCTACFKGFLDEDAYNGHMTKHTDQCGEFECEICKTHFKHSHALRKHVTAHHTQRYNCNRCPYVTTHRQTARLHEKWHKGTKYQCPHCLDEFVKFTTYMGHIRIKHPSDFICVICGYSFVSEKGIELHKKLKHRLDDGKLPENGPLCELCNVRFVSDEAYKRHLSVSARHTNSKDDKSKKGRKPRGKIDKNITLQEIFDRKKNYPSQVRKAEGPIPCEQCGIQLEDSRAYHSHFRRQHPDKNRTNYPSMKSPCMCEVCGRMFQSYALLKDHCWVHTGERPFACSICGKAFRMKQRLVAHGRVHSELRASYTCAVCGKSFSTHSNCQRHMFIHTGLRPYKCEMCGKCFKHSSEKRAHITYVHLKKPWPKRKRSSKPRTLDAGITDMEQQPVWSAQCDPKVAEVNALIDKSMYYNLKM</sequence>
<dbReference type="InterPro" id="IPR036236">
    <property type="entry name" value="Znf_C2H2_sf"/>
</dbReference>
<evidence type="ECO:0000256" key="10">
    <source>
        <dbReference type="PROSITE-ProRule" id="PRU01263"/>
    </source>
</evidence>
<dbReference type="InterPro" id="IPR006612">
    <property type="entry name" value="THAP_Znf"/>
</dbReference>
<dbReference type="EMBL" id="CAVLEF010000215">
    <property type="protein sequence ID" value="CAK1553224.1"/>
    <property type="molecule type" value="Genomic_DNA"/>
</dbReference>
<evidence type="ECO:0000256" key="3">
    <source>
        <dbReference type="ARBA" id="ARBA00022737"/>
    </source>
</evidence>
<keyword evidence="2 10" id="KW-0479">Metal-binding</keyword>
<keyword evidence="16" id="KW-1185">Reference proteome</keyword>
<dbReference type="AlphaFoldDB" id="A0AAV1JV62"/>
<dbReference type="GO" id="GO:0005634">
    <property type="term" value="C:nucleus"/>
    <property type="evidence" value="ECO:0007669"/>
    <property type="project" value="UniProtKB-SubCell"/>
</dbReference>
<gene>
    <name evidence="15" type="ORF">LNINA_LOCUS12236</name>
</gene>
<dbReference type="InterPro" id="IPR050888">
    <property type="entry name" value="ZnF_C2H2-type_TF"/>
</dbReference>
<feature type="region of interest" description="Disordered" evidence="11">
    <location>
        <begin position="551"/>
        <end position="572"/>
    </location>
</feature>
<feature type="domain" description="C2H2-type" evidence="12">
    <location>
        <begin position="415"/>
        <end position="442"/>
    </location>
</feature>
<evidence type="ECO:0000313" key="16">
    <source>
        <dbReference type="Proteomes" id="UP001497472"/>
    </source>
</evidence>
<evidence type="ECO:0000313" key="15">
    <source>
        <dbReference type="EMBL" id="CAK1553224.1"/>
    </source>
</evidence>
<dbReference type="Pfam" id="PF12874">
    <property type="entry name" value="zf-met"/>
    <property type="match status" value="1"/>
</dbReference>
<dbReference type="GO" id="GO:0008270">
    <property type="term" value="F:zinc ion binding"/>
    <property type="evidence" value="ECO:0007669"/>
    <property type="project" value="UniProtKB-UniRule"/>
</dbReference>
<protein>
    <submittedName>
        <fullName evidence="15">Uncharacterized protein</fullName>
    </submittedName>
</protein>
<feature type="binding site" evidence="10">
    <location>
        <position position="100"/>
    </location>
    <ligand>
        <name>Zn(2+)</name>
        <dbReference type="ChEBI" id="CHEBI:29105"/>
    </ligand>
</feature>
<evidence type="ECO:0000256" key="1">
    <source>
        <dbReference type="ARBA" id="ARBA00004123"/>
    </source>
</evidence>
<keyword evidence="7" id="KW-0539">Nucleus</keyword>
<organism evidence="15 16">
    <name type="scientific">Leptosia nina</name>
    <dbReference type="NCBI Taxonomy" id="320188"/>
    <lineage>
        <taxon>Eukaryota</taxon>
        <taxon>Metazoa</taxon>
        <taxon>Ecdysozoa</taxon>
        <taxon>Arthropoda</taxon>
        <taxon>Hexapoda</taxon>
        <taxon>Insecta</taxon>
        <taxon>Pterygota</taxon>
        <taxon>Neoptera</taxon>
        <taxon>Endopterygota</taxon>
        <taxon>Lepidoptera</taxon>
        <taxon>Glossata</taxon>
        <taxon>Ditrysia</taxon>
        <taxon>Papilionoidea</taxon>
        <taxon>Pieridae</taxon>
        <taxon>Pierinae</taxon>
        <taxon>Leptosia</taxon>
    </lineage>
</organism>
<dbReference type="SUPFAM" id="SSF57667">
    <property type="entry name" value="beta-beta-alpha zinc fingers"/>
    <property type="match status" value="3"/>
</dbReference>
<dbReference type="InterPro" id="IPR013087">
    <property type="entry name" value="Znf_C2H2_type"/>
</dbReference>
<dbReference type="PROSITE" id="PS50950">
    <property type="entry name" value="ZF_THAP"/>
    <property type="match status" value="1"/>
</dbReference>
<dbReference type="Gene3D" id="3.30.160.60">
    <property type="entry name" value="Classic Zinc Finger"/>
    <property type="match status" value="7"/>
</dbReference>